<dbReference type="Pfam" id="PF13899">
    <property type="entry name" value="Thioredoxin_7"/>
    <property type="match status" value="1"/>
</dbReference>
<feature type="signal peptide" evidence="1">
    <location>
        <begin position="1"/>
        <end position="20"/>
    </location>
</feature>
<dbReference type="RefSeq" id="WP_137268042.1">
    <property type="nucleotide sequence ID" value="NZ_SZUA01000003.1"/>
</dbReference>
<evidence type="ECO:0000313" key="3">
    <source>
        <dbReference type="EMBL" id="TKR29639.1"/>
    </source>
</evidence>
<dbReference type="OrthoDB" id="195735at2"/>
<proteinExistence type="predicted"/>
<dbReference type="Proteomes" id="UP000308707">
    <property type="component" value="Unassembled WGS sequence"/>
</dbReference>
<comment type="caution">
    <text evidence="3">The sequence shown here is derived from an EMBL/GenBank/DDBJ whole genome shotgun (WGS) entry which is preliminary data.</text>
</comment>
<feature type="chain" id="PRO_5020901357" evidence="1">
    <location>
        <begin position="21"/>
        <end position="180"/>
    </location>
</feature>
<gene>
    <name evidence="3" type="ORF">FCE95_16070</name>
</gene>
<reference evidence="3 4" key="1">
    <citation type="submission" date="2019-04" db="EMBL/GenBank/DDBJ databases">
        <title>Reference strain of H23.</title>
        <authorList>
            <person name="Luo X."/>
        </authorList>
    </citation>
    <scope>NUCLEOTIDE SEQUENCE [LARGE SCALE GENOMIC DNA]</scope>
    <source>
        <strain evidence="3 4">H23</strain>
    </source>
</reference>
<dbReference type="AlphaFoldDB" id="A0A4U5JTD8"/>
<feature type="domain" description="Thioredoxin" evidence="2">
    <location>
        <begin position="28"/>
        <end position="177"/>
    </location>
</feature>
<keyword evidence="1" id="KW-0732">Signal</keyword>
<dbReference type="SUPFAM" id="SSF52833">
    <property type="entry name" value="Thioredoxin-like"/>
    <property type="match status" value="1"/>
</dbReference>
<dbReference type="InterPro" id="IPR036249">
    <property type="entry name" value="Thioredoxin-like_sf"/>
</dbReference>
<evidence type="ECO:0000259" key="2">
    <source>
        <dbReference type="PROSITE" id="PS51352"/>
    </source>
</evidence>
<organism evidence="3 4">
    <name type="scientific">Luteimonas gilva</name>
    <dbReference type="NCBI Taxonomy" id="2572684"/>
    <lineage>
        <taxon>Bacteria</taxon>
        <taxon>Pseudomonadati</taxon>
        <taxon>Pseudomonadota</taxon>
        <taxon>Gammaproteobacteria</taxon>
        <taxon>Lysobacterales</taxon>
        <taxon>Lysobacteraceae</taxon>
        <taxon>Luteimonas</taxon>
    </lineage>
</organism>
<evidence type="ECO:0000256" key="1">
    <source>
        <dbReference type="SAM" id="SignalP"/>
    </source>
</evidence>
<dbReference type="PROSITE" id="PS51257">
    <property type="entry name" value="PROKAR_LIPOPROTEIN"/>
    <property type="match status" value="1"/>
</dbReference>
<name>A0A4U5JTD8_9GAMM</name>
<keyword evidence="4" id="KW-1185">Reference proteome</keyword>
<evidence type="ECO:0000313" key="4">
    <source>
        <dbReference type="Proteomes" id="UP000308707"/>
    </source>
</evidence>
<dbReference type="PROSITE" id="PS51352">
    <property type="entry name" value="THIOREDOXIN_2"/>
    <property type="match status" value="1"/>
</dbReference>
<dbReference type="InterPro" id="IPR013766">
    <property type="entry name" value="Thioredoxin_domain"/>
</dbReference>
<sequence length="180" mass="19928">MKKTARGVRWTPLILGLALAAGCGSEQKSAQNAAPAPSAPAVVQAEKVLAADFDPRRDPADDLRTATLAAQREGKRIVLDVGGDWCAWCRRMDAFVENDASVRAYRDAHFVWMKVNYSEENENVTFLSKFPKAKGYPHLFVLDADGKLLHSQFTGALEQGKGYDRDKFLAFLKRWAPAQS</sequence>
<dbReference type="EMBL" id="SZUA01000003">
    <property type="protein sequence ID" value="TKR29639.1"/>
    <property type="molecule type" value="Genomic_DNA"/>
</dbReference>
<dbReference type="Gene3D" id="3.40.30.10">
    <property type="entry name" value="Glutaredoxin"/>
    <property type="match status" value="1"/>
</dbReference>
<protein>
    <submittedName>
        <fullName evidence="3">Thioredoxin family protein</fullName>
    </submittedName>
</protein>
<accession>A0A4U5JTD8</accession>